<protein>
    <recommendedName>
        <fullName evidence="3">CCHC-type domain-containing protein</fullName>
    </recommendedName>
</protein>
<dbReference type="PANTHER" id="PTHR48453:SF1">
    <property type="entry name" value="CCHC-TYPE DOMAIN-CONTAINING PROTEIN"/>
    <property type="match status" value="1"/>
</dbReference>
<dbReference type="PANTHER" id="PTHR48453">
    <property type="entry name" value="CCHC-TYPE DOMAIN-CONTAINING PROTEIN"/>
    <property type="match status" value="1"/>
</dbReference>
<organism evidence="4 5">
    <name type="scientific">Eucalyptus globulus</name>
    <name type="common">Tasmanian blue gum</name>
    <dbReference type="NCBI Taxonomy" id="34317"/>
    <lineage>
        <taxon>Eukaryota</taxon>
        <taxon>Viridiplantae</taxon>
        <taxon>Streptophyta</taxon>
        <taxon>Embryophyta</taxon>
        <taxon>Tracheophyta</taxon>
        <taxon>Spermatophyta</taxon>
        <taxon>Magnoliopsida</taxon>
        <taxon>eudicotyledons</taxon>
        <taxon>Gunneridae</taxon>
        <taxon>Pentapetalae</taxon>
        <taxon>rosids</taxon>
        <taxon>malvids</taxon>
        <taxon>Myrtales</taxon>
        <taxon>Myrtaceae</taxon>
        <taxon>Myrtoideae</taxon>
        <taxon>Eucalypteae</taxon>
        <taxon>Eucalyptus</taxon>
    </lineage>
</organism>
<dbReference type="EMBL" id="JBJKBG010000004">
    <property type="protein sequence ID" value="KAL3743261.1"/>
    <property type="molecule type" value="Genomic_DNA"/>
</dbReference>
<keyword evidence="1" id="KW-0863">Zinc-finger</keyword>
<evidence type="ECO:0000256" key="2">
    <source>
        <dbReference type="SAM" id="MobiDB-lite"/>
    </source>
</evidence>
<keyword evidence="1" id="KW-0862">Zinc</keyword>
<dbReference type="PROSITE" id="PS50158">
    <property type="entry name" value="ZF_CCHC"/>
    <property type="match status" value="1"/>
</dbReference>
<dbReference type="Proteomes" id="UP001634007">
    <property type="component" value="Unassembled WGS sequence"/>
</dbReference>
<evidence type="ECO:0000313" key="4">
    <source>
        <dbReference type="EMBL" id="KAL3743261.1"/>
    </source>
</evidence>
<feature type="compositionally biased region" description="Basic residues" evidence="2">
    <location>
        <begin position="54"/>
        <end position="64"/>
    </location>
</feature>
<dbReference type="GO" id="GO:0008270">
    <property type="term" value="F:zinc ion binding"/>
    <property type="evidence" value="ECO:0007669"/>
    <property type="project" value="UniProtKB-KW"/>
</dbReference>
<evidence type="ECO:0000313" key="5">
    <source>
        <dbReference type="Proteomes" id="UP001634007"/>
    </source>
</evidence>
<sequence>MGTRTNFYKNPSFAYNRDFDLSSALRNLKAYNIVTGSASLTDGEPSNDENAERRHQRSRRRRRRWDSEAPRGGSRSAVEDDRPMSHEEYVRKRRQLRETSAGQVYQELTPDVLGASSSGLNLVDYASDRSTSEKDEEKETEICGNIVEGDQTNGESNRVKIKSEQRFPLPGEPVCLVCGKYGEYICDETDDDICSLECKAVLLQTLKFKEDPLSNQSPVTASAEFVSGLSVPEEENDTWDYVRHRWSNRKSSLSTYLCTTCQRPGHLAEDCLVAAGQNKSTSIPKDLLGLYRRCEQIGKSSSAARCNECQSTHSVATCLDCNRVICDGAGHLDEHIRMNSSHRRYYSHKLKRLVKCSKATCKVTDISDLLACHYCFDKAFDKFYDMCTASWKGAGLAIIRGSISCEDHFSWHRMNCLNAGAEDSAYIVSGHPQRGKHVQISEFIF</sequence>
<feature type="domain" description="CCHC-type" evidence="3">
    <location>
        <begin position="258"/>
        <end position="271"/>
    </location>
</feature>
<feature type="compositionally biased region" description="Basic and acidic residues" evidence="2">
    <location>
        <begin position="77"/>
        <end position="88"/>
    </location>
</feature>
<proteinExistence type="predicted"/>
<evidence type="ECO:0000259" key="3">
    <source>
        <dbReference type="PROSITE" id="PS50158"/>
    </source>
</evidence>
<dbReference type="CDD" id="cd23022">
    <property type="entry name" value="zf-HIT_DDX59"/>
    <property type="match status" value="1"/>
</dbReference>
<keyword evidence="1" id="KW-0479">Metal-binding</keyword>
<keyword evidence="5" id="KW-1185">Reference proteome</keyword>
<dbReference type="Gene3D" id="3.30.60.220">
    <property type="match status" value="1"/>
</dbReference>
<feature type="region of interest" description="Disordered" evidence="2">
    <location>
        <begin position="37"/>
        <end position="88"/>
    </location>
</feature>
<dbReference type="InterPro" id="IPR001878">
    <property type="entry name" value="Znf_CCHC"/>
</dbReference>
<accession>A0ABD3L0P5</accession>
<evidence type="ECO:0000256" key="1">
    <source>
        <dbReference type="PROSITE-ProRule" id="PRU00047"/>
    </source>
</evidence>
<dbReference type="InterPro" id="IPR007529">
    <property type="entry name" value="Znf_HIT"/>
</dbReference>
<gene>
    <name evidence="4" type="ORF">ACJRO7_018550</name>
</gene>
<dbReference type="Pfam" id="PF04438">
    <property type="entry name" value="zf-HIT"/>
    <property type="match status" value="1"/>
</dbReference>
<dbReference type="AlphaFoldDB" id="A0ABD3L0P5"/>
<reference evidence="4 5" key="1">
    <citation type="submission" date="2024-11" db="EMBL/GenBank/DDBJ databases">
        <title>Chromosome-level genome assembly of Eucalyptus globulus Labill. provides insights into its genome evolution.</title>
        <authorList>
            <person name="Li X."/>
        </authorList>
    </citation>
    <scope>NUCLEOTIDE SEQUENCE [LARGE SCALE GENOMIC DNA]</scope>
    <source>
        <strain evidence="4">CL2024</strain>
        <tissue evidence="4">Fresh tender leaves</tissue>
    </source>
</reference>
<comment type="caution">
    <text evidence="4">The sequence shown here is derived from an EMBL/GenBank/DDBJ whole genome shotgun (WGS) entry which is preliminary data.</text>
</comment>
<name>A0ABD3L0P5_EUCGL</name>